<dbReference type="EMBL" id="WKKY01001022">
    <property type="protein sequence ID" value="MSE22343.1"/>
    <property type="molecule type" value="Genomic_DNA"/>
</dbReference>
<evidence type="ECO:0000313" key="2">
    <source>
        <dbReference type="EMBL" id="MSE22343.1"/>
    </source>
</evidence>
<evidence type="ECO:0000259" key="1">
    <source>
        <dbReference type="Pfam" id="PF14480"/>
    </source>
</evidence>
<dbReference type="AlphaFoldDB" id="A0A844EPM1"/>
<organism evidence="2 3">
    <name type="scientific">Lentilactobacillus parabuchneri</name>
    <dbReference type="NCBI Taxonomy" id="152331"/>
    <lineage>
        <taxon>Bacteria</taxon>
        <taxon>Bacillati</taxon>
        <taxon>Bacillota</taxon>
        <taxon>Bacilli</taxon>
        <taxon>Lactobacillales</taxon>
        <taxon>Lactobacillaceae</taxon>
        <taxon>Lentilactobacillus</taxon>
    </lineage>
</organism>
<dbReference type="InterPro" id="IPR028112">
    <property type="entry name" value="DNA_PolC-type_N_I"/>
</dbReference>
<dbReference type="Proteomes" id="UP000491237">
    <property type="component" value="Unassembled WGS sequence"/>
</dbReference>
<feature type="non-terminal residue" evidence="2">
    <location>
        <position position="62"/>
    </location>
</feature>
<protein>
    <recommendedName>
        <fullName evidence="1">DNA polymerase III PolC-type N-terminal domain-containing protein</fullName>
    </recommendedName>
</protein>
<comment type="caution">
    <text evidence="2">The sequence shown here is derived from an EMBL/GenBank/DDBJ whole genome shotgun (WGS) entry which is preliminary data.</text>
</comment>
<accession>A0A844EPM1</accession>
<name>A0A844EPM1_9LACO</name>
<reference evidence="2 3" key="1">
    <citation type="submission" date="2019-11" db="EMBL/GenBank/DDBJ databases">
        <title>Draft Genome Sequence of Plant Growth-Promoting Rhizosphere-Associated Bacteria.</title>
        <authorList>
            <person name="Vasilyev I.Y."/>
            <person name="Radchenko V."/>
            <person name="Ilnitskaya E.V."/>
        </authorList>
    </citation>
    <scope>NUCLEOTIDE SEQUENCE [LARGE SCALE GENOMIC DNA]</scope>
    <source>
        <strain evidence="2 3">VRA_07sq_f</strain>
    </source>
</reference>
<gene>
    <name evidence="2" type="ORF">GKC44_14125</name>
</gene>
<proteinExistence type="predicted"/>
<dbReference type="Pfam" id="PF14480">
    <property type="entry name" value="DNA_pol3_a_NI"/>
    <property type="match status" value="1"/>
</dbReference>
<sequence>MSLDRKELFEKLLEQLQWPQASELPYFQGAKIDRLEVHKQSQRWQFDISIPKILPFEVFNDF</sequence>
<evidence type="ECO:0000313" key="3">
    <source>
        <dbReference type="Proteomes" id="UP000491237"/>
    </source>
</evidence>
<feature type="domain" description="DNA polymerase III PolC-type N-terminal" evidence="1">
    <location>
        <begin position="8"/>
        <end position="62"/>
    </location>
</feature>